<gene>
    <name evidence="3" type="ORF">NG895_16085</name>
</gene>
<dbReference type="PROSITE" id="PS51273">
    <property type="entry name" value="GATASE_TYPE_1"/>
    <property type="match status" value="1"/>
</dbReference>
<dbReference type="CDD" id="cd01743">
    <property type="entry name" value="GATase1_Anthranilate_Synthase"/>
    <property type="match status" value="1"/>
</dbReference>
<keyword evidence="1" id="KW-0315">Glutamine amidotransferase</keyword>
<accession>A0A9X2JGW2</accession>
<dbReference type="GO" id="GO:0000162">
    <property type="term" value="P:L-tryptophan biosynthetic process"/>
    <property type="evidence" value="ECO:0007669"/>
    <property type="project" value="TreeGrafter"/>
</dbReference>
<dbReference type="PANTHER" id="PTHR43418">
    <property type="entry name" value="MULTIFUNCTIONAL TRYPTOPHAN BIOSYNTHESIS PROTEIN-RELATED"/>
    <property type="match status" value="1"/>
</dbReference>
<dbReference type="RefSeq" id="WP_252853543.1">
    <property type="nucleotide sequence ID" value="NZ_JAMXLR010000055.1"/>
</dbReference>
<sequence>MILVIDNYDSFVHNLARYLQRLGSQTQVVRNDQVTVEEVRQMRPQAVVLSPGPCTPDTAGVSLELVRQLHTELPMLGVCLGHQTIAQALGGRVVRGERPWHGRASVITHHGQGLFAGVPSPLTVGRYHSLVVDEASLPQQLLPTAWTLEGDTLMAVVHRELPVVGVQFHPESVLTEHGYALLGNFLRMAGVEPNPTPAMATELVAPAAARTMPTRPVTF</sequence>
<organism evidence="3 4">
    <name type="scientific">Aeoliella straminimaris</name>
    <dbReference type="NCBI Taxonomy" id="2954799"/>
    <lineage>
        <taxon>Bacteria</taxon>
        <taxon>Pseudomonadati</taxon>
        <taxon>Planctomycetota</taxon>
        <taxon>Planctomycetia</taxon>
        <taxon>Pirellulales</taxon>
        <taxon>Lacipirellulaceae</taxon>
        <taxon>Aeoliella</taxon>
    </lineage>
</organism>
<dbReference type="Proteomes" id="UP001155241">
    <property type="component" value="Unassembled WGS sequence"/>
</dbReference>
<dbReference type="PRINTS" id="PR00096">
    <property type="entry name" value="GATASE"/>
</dbReference>
<dbReference type="Pfam" id="PF00117">
    <property type="entry name" value="GATase"/>
    <property type="match status" value="1"/>
</dbReference>
<name>A0A9X2JGW2_9BACT</name>
<protein>
    <submittedName>
        <fullName evidence="3">Aminodeoxychorismate/anthranilate synthase component II</fullName>
    </submittedName>
</protein>
<dbReference type="FunFam" id="3.40.50.880:FF:000003">
    <property type="entry name" value="Anthranilate synthase component II"/>
    <property type="match status" value="1"/>
</dbReference>
<evidence type="ECO:0000256" key="1">
    <source>
        <dbReference type="ARBA" id="ARBA00022962"/>
    </source>
</evidence>
<dbReference type="PRINTS" id="PR00099">
    <property type="entry name" value="CPSGATASE"/>
</dbReference>
<evidence type="ECO:0000313" key="3">
    <source>
        <dbReference type="EMBL" id="MCO6045430.1"/>
    </source>
</evidence>
<reference evidence="3" key="1">
    <citation type="submission" date="2022-06" db="EMBL/GenBank/DDBJ databases">
        <title>Aeoliella straminimaris, a novel planctomycete from sediments.</title>
        <authorList>
            <person name="Vitorino I.R."/>
            <person name="Lage O.M."/>
        </authorList>
    </citation>
    <scope>NUCLEOTIDE SEQUENCE</scope>
    <source>
        <strain evidence="3">ICT_H6.2</strain>
    </source>
</reference>
<dbReference type="InterPro" id="IPR029062">
    <property type="entry name" value="Class_I_gatase-like"/>
</dbReference>
<dbReference type="SUPFAM" id="SSF52317">
    <property type="entry name" value="Class I glutamine amidotransferase-like"/>
    <property type="match status" value="1"/>
</dbReference>
<dbReference type="PANTHER" id="PTHR43418:SF4">
    <property type="entry name" value="MULTIFUNCTIONAL TRYPTOPHAN BIOSYNTHESIS PROTEIN"/>
    <property type="match status" value="1"/>
</dbReference>
<dbReference type="InterPro" id="IPR006221">
    <property type="entry name" value="TrpG/PapA_dom"/>
</dbReference>
<dbReference type="EMBL" id="JAMXLR010000055">
    <property type="protein sequence ID" value="MCO6045430.1"/>
    <property type="molecule type" value="Genomic_DNA"/>
</dbReference>
<proteinExistence type="predicted"/>
<dbReference type="Gene3D" id="3.40.50.880">
    <property type="match status" value="1"/>
</dbReference>
<keyword evidence="4" id="KW-1185">Reference proteome</keyword>
<dbReference type="GO" id="GO:0004049">
    <property type="term" value="F:anthranilate synthase activity"/>
    <property type="evidence" value="ECO:0007669"/>
    <property type="project" value="TreeGrafter"/>
</dbReference>
<feature type="domain" description="Glutamine amidotransferase" evidence="2">
    <location>
        <begin position="3"/>
        <end position="187"/>
    </location>
</feature>
<evidence type="ECO:0000313" key="4">
    <source>
        <dbReference type="Proteomes" id="UP001155241"/>
    </source>
</evidence>
<evidence type="ECO:0000259" key="2">
    <source>
        <dbReference type="Pfam" id="PF00117"/>
    </source>
</evidence>
<comment type="caution">
    <text evidence="3">The sequence shown here is derived from an EMBL/GenBank/DDBJ whole genome shotgun (WGS) entry which is preliminary data.</text>
</comment>
<dbReference type="PRINTS" id="PR00097">
    <property type="entry name" value="ANTSNTHASEII"/>
</dbReference>
<dbReference type="AlphaFoldDB" id="A0A9X2JGW2"/>
<dbReference type="InterPro" id="IPR050472">
    <property type="entry name" value="Anth_synth/Amidotransfase"/>
</dbReference>
<dbReference type="InterPro" id="IPR017926">
    <property type="entry name" value="GATASE"/>
</dbReference>
<dbReference type="NCBIfam" id="TIGR00566">
    <property type="entry name" value="trpG_papA"/>
    <property type="match status" value="1"/>
</dbReference>
<dbReference type="GO" id="GO:0005829">
    <property type="term" value="C:cytosol"/>
    <property type="evidence" value="ECO:0007669"/>
    <property type="project" value="TreeGrafter"/>
</dbReference>